<evidence type="ECO:0000256" key="9">
    <source>
        <dbReference type="ARBA" id="ARBA00022989"/>
    </source>
</evidence>
<evidence type="ECO:0000256" key="2">
    <source>
        <dbReference type="ARBA" id="ARBA00004383"/>
    </source>
</evidence>
<keyword evidence="10" id="KW-0443">Lipid metabolism</keyword>
<evidence type="ECO:0000256" key="8">
    <source>
        <dbReference type="ARBA" id="ARBA00022963"/>
    </source>
</evidence>
<evidence type="ECO:0000256" key="7">
    <source>
        <dbReference type="ARBA" id="ARBA00022692"/>
    </source>
</evidence>
<evidence type="ECO:0000256" key="15">
    <source>
        <dbReference type="ARBA" id="ARBA00033028"/>
    </source>
</evidence>
<dbReference type="GO" id="GO:0051082">
    <property type="term" value="F:unfolded protein binding"/>
    <property type="evidence" value="ECO:0007669"/>
    <property type="project" value="InterPro"/>
</dbReference>
<dbReference type="GO" id="GO:0016042">
    <property type="term" value="P:lipid catabolic process"/>
    <property type="evidence" value="ECO:0007669"/>
    <property type="project" value="UniProtKB-KW"/>
</dbReference>
<dbReference type="EMBL" id="FNNU01000005">
    <property type="protein sequence ID" value="SDX70924.1"/>
    <property type="molecule type" value="Genomic_DNA"/>
</dbReference>
<proteinExistence type="inferred from homology"/>
<evidence type="ECO:0000256" key="1">
    <source>
        <dbReference type="ARBA" id="ARBA00003280"/>
    </source>
</evidence>
<accession>A0A1H3DZ27</accession>
<dbReference type="Pfam" id="PF03280">
    <property type="entry name" value="Lipase_chap"/>
    <property type="match status" value="1"/>
</dbReference>
<feature type="region of interest" description="Disordered" evidence="16">
    <location>
        <begin position="1"/>
        <end position="30"/>
    </location>
</feature>
<reference evidence="18" key="1">
    <citation type="submission" date="2016-10" db="EMBL/GenBank/DDBJ databases">
        <authorList>
            <person name="Varghese N."/>
            <person name="Submissions S."/>
        </authorList>
    </citation>
    <scope>NUCLEOTIDE SEQUENCE [LARGE SCALE GENOMIC DNA]</scope>
    <source>
        <strain evidence="18">NRRL B-59562</strain>
    </source>
</reference>
<evidence type="ECO:0000256" key="4">
    <source>
        <dbReference type="ARBA" id="ARBA00019692"/>
    </source>
</evidence>
<keyword evidence="7" id="KW-0812">Transmembrane</keyword>
<evidence type="ECO:0000256" key="11">
    <source>
        <dbReference type="ARBA" id="ARBA00023136"/>
    </source>
</evidence>
<keyword evidence="18" id="KW-1185">Reference proteome</keyword>
<gene>
    <name evidence="17" type="ORF">SAMN05216287_3597</name>
</gene>
<dbReference type="SUPFAM" id="SSF158855">
    <property type="entry name" value="Lipase chaperone-like"/>
    <property type="match status" value="1"/>
</dbReference>
<evidence type="ECO:0000256" key="14">
    <source>
        <dbReference type="ARBA" id="ARBA00031542"/>
    </source>
</evidence>
<dbReference type="RefSeq" id="WP_139210737.1">
    <property type="nucleotide sequence ID" value="NZ_FNNU01000005.1"/>
</dbReference>
<dbReference type="AlphaFoldDB" id="A0A1H3DZ27"/>
<evidence type="ECO:0000313" key="18">
    <source>
        <dbReference type="Proteomes" id="UP000243778"/>
    </source>
</evidence>
<evidence type="ECO:0000256" key="12">
    <source>
        <dbReference type="ARBA" id="ARBA00023186"/>
    </source>
</evidence>
<name>A0A1H3DZ27_9PSED</name>
<dbReference type="GO" id="GO:0005886">
    <property type="term" value="C:plasma membrane"/>
    <property type="evidence" value="ECO:0007669"/>
    <property type="project" value="UniProtKB-SubCell"/>
</dbReference>
<comment type="similarity">
    <text evidence="3">Belongs to the lipase chaperone family.</text>
</comment>
<keyword evidence="12" id="KW-0143">Chaperone</keyword>
<evidence type="ECO:0000256" key="5">
    <source>
        <dbReference type="ARBA" id="ARBA00022475"/>
    </source>
</evidence>
<evidence type="ECO:0000256" key="6">
    <source>
        <dbReference type="ARBA" id="ARBA00022519"/>
    </source>
</evidence>
<keyword evidence="11" id="KW-0472">Membrane</keyword>
<keyword evidence="6" id="KW-0997">Cell inner membrane</keyword>
<dbReference type="Proteomes" id="UP000243778">
    <property type="component" value="Unassembled WGS sequence"/>
</dbReference>
<comment type="function">
    <text evidence="1">May be involved in the folding of the extracellular lipase during its passage through the periplasm.</text>
</comment>
<keyword evidence="8" id="KW-0442">Lipid degradation</keyword>
<dbReference type="InterPro" id="IPR004961">
    <property type="entry name" value="Lipase_chaperone"/>
</dbReference>
<evidence type="ECO:0000313" key="17">
    <source>
        <dbReference type="EMBL" id="SDX70924.1"/>
    </source>
</evidence>
<comment type="subcellular location">
    <subcellularLocation>
        <location evidence="2">Cell inner membrane</location>
        <topology evidence="2">Single-pass membrane protein</topology>
        <orientation evidence="2">Periplasmic side</orientation>
    </subcellularLocation>
</comment>
<evidence type="ECO:0000256" key="16">
    <source>
        <dbReference type="SAM" id="MobiDB-lite"/>
    </source>
</evidence>
<evidence type="ECO:0000256" key="13">
    <source>
        <dbReference type="ARBA" id="ARBA00030948"/>
    </source>
</evidence>
<organism evidence="17 18">
    <name type="scientific">Pseudomonas kuykendallii</name>
    <dbReference type="NCBI Taxonomy" id="1007099"/>
    <lineage>
        <taxon>Bacteria</taxon>
        <taxon>Pseudomonadati</taxon>
        <taxon>Pseudomonadota</taxon>
        <taxon>Gammaproteobacteria</taxon>
        <taxon>Pseudomonadales</taxon>
        <taxon>Pseudomonadaceae</taxon>
        <taxon>Pseudomonas</taxon>
    </lineage>
</organism>
<sequence>MKKHLSVASPAEHRPYRTGNTRAVASRAEPPAARRLLPLSLLTAVCLAATLHSAPLQQNGGGLSNAEQRAELEQAQRWDHRLQSFRKSKARIELNEQLDQGERAVAIRRLAEASFAADEIRWLEASEQLAWARSGGNR</sequence>
<keyword evidence="5" id="KW-1003">Cell membrane</keyword>
<evidence type="ECO:0000256" key="3">
    <source>
        <dbReference type="ARBA" id="ARBA00010358"/>
    </source>
</evidence>
<keyword evidence="9" id="KW-1133">Transmembrane helix</keyword>
<dbReference type="GO" id="GO:0006457">
    <property type="term" value="P:protein folding"/>
    <property type="evidence" value="ECO:0007669"/>
    <property type="project" value="InterPro"/>
</dbReference>
<evidence type="ECO:0000256" key="10">
    <source>
        <dbReference type="ARBA" id="ARBA00023098"/>
    </source>
</evidence>
<protein>
    <recommendedName>
        <fullName evidence="4">Lipase chaperone</fullName>
    </recommendedName>
    <alternativeName>
        <fullName evidence="15">Lipase foldase</fullName>
    </alternativeName>
    <alternativeName>
        <fullName evidence="13">Lipase helper protein</fullName>
    </alternativeName>
    <alternativeName>
        <fullName evidence="14">Lipase modulator</fullName>
    </alternativeName>
</protein>